<dbReference type="AlphaFoldDB" id="A0A4S4K6B7"/>
<name>A0A4S4K6B7_9AGAM</name>
<feature type="region of interest" description="Disordered" evidence="1">
    <location>
        <begin position="110"/>
        <end position="134"/>
    </location>
</feature>
<sequence>SDVAEWAGYGTDAPDIELTRRAKEATVQNALNFEARVLKNFAPYFKPLHKFPGYEPEIDPREILQDWKKRNVGLPFPLRLLANIPTSQRDPKDFLDSLYRIIDDTLERLVEPPTPSTGAISVPEGAGDADAVDTSPQEIAQTKVVDIIDRREAYIEQKKAADERGKEPPVVRRSERLASQRDASVASTSATRVGSLAPSSTGTKNSNSRVGTKTSSAKKYKRGSKPN</sequence>
<evidence type="ECO:0000313" key="3">
    <source>
        <dbReference type="Proteomes" id="UP000308199"/>
    </source>
</evidence>
<gene>
    <name evidence="2" type="ORF">EW145_g8408</name>
</gene>
<protein>
    <submittedName>
        <fullName evidence="2">Uncharacterized protein</fullName>
    </submittedName>
</protein>
<keyword evidence="3" id="KW-1185">Reference proteome</keyword>
<reference evidence="2 3" key="1">
    <citation type="submission" date="2019-02" db="EMBL/GenBank/DDBJ databases">
        <title>Genome sequencing of the rare red list fungi Phellinidium pouzarii.</title>
        <authorList>
            <person name="Buettner E."/>
            <person name="Kellner H."/>
        </authorList>
    </citation>
    <scope>NUCLEOTIDE SEQUENCE [LARGE SCALE GENOMIC DNA]</scope>
    <source>
        <strain evidence="2 3">DSM 108285</strain>
    </source>
</reference>
<feature type="non-terminal residue" evidence="2">
    <location>
        <position position="1"/>
    </location>
</feature>
<proteinExistence type="predicted"/>
<dbReference type="EMBL" id="SGPK01001331">
    <property type="protein sequence ID" value="THG93321.1"/>
    <property type="molecule type" value="Genomic_DNA"/>
</dbReference>
<organism evidence="2 3">
    <name type="scientific">Phellinidium pouzarii</name>
    <dbReference type="NCBI Taxonomy" id="167371"/>
    <lineage>
        <taxon>Eukaryota</taxon>
        <taxon>Fungi</taxon>
        <taxon>Dikarya</taxon>
        <taxon>Basidiomycota</taxon>
        <taxon>Agaricomycotina</taxon>
        <taxon>Agaricomycetes</taxon>
        <taxon>Hymenochaetales</taxon>
        <taxon>Hymenochaetaceae</taxon>
        <taxon>Phellinidium</taxon>
    </lineage>
</organism>
<feature type="compositionally biased region" description="Polar residues" evidence="1">
    <location>
        <begin position="181"/>
        <end position="215"/>
    </location>
</feature>
<evidence type="ECO:0000256" key="1">
    <source>
        <dbReference type="SAM" id="MobiDB-lite"/>
    </source>
</evidence>
<evidence type="ECO:0000313" key="2">
    <source>
        <dbReference type="EMBL" id="THG93321.1"/>
    </source>
</evidence>
<comment type="caution">
    <text evidence="2">The sequence shown here is derived from an EMBL/GenBank/DDBJ whole genome shotgun (WGS) entry which is preliminary data.</text>
</comment>
<feature type="compositionally biased region" description="Basic residues" evidence="1">
    <location>
        <begin position="216"/>
        <end position="227"/>
    </location>
</feature>
<feature type="region of interest" description="Disordered" evidence="1">
    <location>
        <begin position="158"/>
        <end position="227"/>
    </location>
</feature>
<feature type="compositionally biased region" description="Basic and acidic residues" evidence="1">
    <location>
        <begin position="158"/>
        <end position="179"/>
    </location>
</feature>
<accession>A0A4S4K6B7</accession>
<dbReference type="Proteomes" id="UP000308199">
    <property type="component" value="Unassembled WGS sequence"/>
</dbReference>